<dbReference type="Gene3D" id="3.40.50.12780">
    <property type="entry name" value="N-terminal domain of ligase-like"/>
    <property type="match status" value="1"/>
</dbReference>
<comment type="caution">
    <text evidence="3">The sequence shown here is derived from an EMBL/GenBank/DDBJ whole genome shotgun (WGS) entry which is preliminary data.</text>
</comment>
<comment type="similarity">
    <text evidence="1">Belongs to the ATP-dependent AMP-binding enzyme family.</text>
</comment>
<dbReference type="GO" id="GO:0006631">
    <property type="term" value="P:fatty acid metabolic process"/>
    <property type="evidence" value="ECO:0007669"/>
    <property type="project" value="TreeGrafter"/>
</dbReference>
<dbReference type="Gene3D" id="3.30.300.30">
    <property type="match status" value="1"/>
</dbReference>
<dbReference type="SUPFAM" id="SSF56801">
    <property type="entry name" value="Acetyl-CoA synthetase-like"/>
    <property type="match status" value="1"/>
</dbReference>
<gene>
    <name evidence="3" type="ORF">GGQ55_003257</name>
</gene>
<accession>A0A853CJA6</accession>
<dbReference type="AlphaFoldDB" id="A0A853CJA6"/>
<keyword evidence="2 3" id="KW-0436">Ligase</keyword>
<dbReference type="InterPro" id="IPR045851">
    <property type="entry name" value="AMP-bd_C_sf"/>
</dbReference>
<dbReference type="GO" id="GO:0031956">
    <property type="term" value="F:medium-chain fatty acid-CoA ligase activity"/>
    <property type="evidence" value="ECO:0007669"/>
    <property type="project" value="TreeGrafter"/>
</dbReference>
<evidence type="ECO:0000256" key="2">
    <source>
        <dbReference type="ARBA" id="ARBA00022598"/>
    </source>
</evidence>
<dbReference type="RefSeq" id="WP_179718477.1">
    <property type="nucleotide sequence ID" value="NZ_JACBZT010000001.1"/>
</dbReference>
<protein>
    <submittedName>
        <fullName evidence="3">Acyl-coenzyme A synthetase/AMP-(Fatty) acid ligase</fullName>
    </submittedName>
</protein>
<sequence>MSPEPVDVLSAADPVAAVLSAHAGRRPIAVRTSGTSARPRRVVRSTASWVDSFPAVSELTGIGPGSRVWLPGPLSASMNLFAAVHARFTGAEVGPTPDRATHACLTPTALAGALEDGVDLAGVHVVVAGDRLGRDRSGRAAAAGARTSHYYGAAELSFVAWGSDEDDLRPFPGVEVDIRDGVVWARSPYLALGYLEDGGPLRVAEDGFATVGDRGRLDDGVLTVLGRGTDAVLTGGVTVLVDDVEQALRRATGTEVVVVGLPHARFGQLVAAVLTDRTAVPAARAAAGELPPPQRPRRWFCLPRWPVTEAGKVDRAAVAELAAAGRLDPVPVVA</sequence>
<evidence type="ECO:0000313" key="4">
    <source>
        <dbReference type="Proteomes" id="UP000541969"/>
    </source>
</evidence>
<dbReference type="PANTHER" id="PTHR43201:SF5">
    <property type="entry name" value="MEDIUM-CHAIN ACYL-COA LIGASE ACSF2, MITOCHONDRIAL"/>
    <property type="match status" value="1"/>
</dbReference>
<dbReference type="Proteomes" id="UP000541969">
    <property type="component" value="Unassembled WGS sequence"/>
</dbReference>
<dbReference type="PANTHER" id="PTHR43201">
    <property type="entry name" value="ACYL-COA SYNTHETASE"/>
    <property type="match status" value="1"/>
</dbReference>
<organism evidence="3 4">
    <name type="scientific">Petropleomorpha daqingensis</name>
    <dbReference type="NCBI Taxonomy" id="2026353"/>
    <lineage>
        <taxon>Bacteria</taxon>
        <taxon>Bacillati</taxon>
        <taxon>Actinomycetota</taxon>
        <taxon>Actinomycetes</taxon>
        <taxon>Geodermatophilales</taxon>
        <taxon>Geodermatophilaceae</taxon>
        <taxon>Petropleomorpha</taxon>
    </lineage>
</organism>
<evidence type="ECO:0000313" key="3">
    <source>
        <dbReference type="EMBL" id="NYJ06979.1"/>
    </source>
</evidence>
<reference evidence="3 4" key="1">
    <citation type="submission" date="2020-07" db="EMBL/GenBank/DDBJ databases">
        <title>Sequencing the genomes of 1000 actinobacteria strains.</title>
        <authorList>
            <person name="Klenk H.-P."/>
        </authorList>
    </citation>
    <scope>NUCLEOTIDE SEQUENCE [LARGE SCALE GENOMIC DNA]</scope>
    <source>
        <strain evidence="3 4">DSM 104001</strain>
    </source>
</reference>
<dbReference type="InterPro" id="IPR042099">
    <property type="entry name" value="ANL_N_sf"/>
</dbReference>
<evidence type="ECO:0000256" key="1">
    <source>
        <dbReference type="ARBA" id="ARBA00006432"/>
    </source>
</evidence>
<keyword evidence="4" id="KW-1185">Reference proteome</keyword>
<name>A0A853CJA6_9ACTN</name>
<proteinExistence type="inferred from homology"/>
<dbReference type="EMBL" id="JACBZT010000001">
    <property type="protein sequence ID" value="NYJ06979.1"/>
    <property type="molecule type" value="Genomic_DNA"/>
</dbReference>